<dbReference type="RefSeq" id="WP_037206883.1">
    <property type="nucleotide sequence ID" value="NZ_JACIEQ010000001.1"/>
</dbReference>
<organism evidence="3 4">
    <name type="scientific">Actibacterium naphthalenivorans</name>
    <dbReference type="NCBI Taxonomy" id="1614693"/>
    <lineage>
        <taxon>Bacteria</taxon>
        <taxon>Pseudomonadati</taxon>
        <taxon>Pseudomonadota</taxon>
        <taxon>Alphaproteobacteria</taxon>
        <taxon>Rhodobacterales</taxon>
        <taxon>Roseobacteraceae</taxon>
        <taxon>Actibacterium</taxon>
    </lineage>
</organism>
<dbReference type="GO" id="GO:0016020">
    <property type="term" value="C:membrane"/>
    <property type="evidence" value="ECO:0007669"/>
    <property type="project" value="InterPro"/>
</dbReference>
<evidence type="ECO:0000313" key="4">
    <source>
        <dbReference type="Proteomes" id="UP000585681"/>
    </source>
</evidence>
<gene>
    <name evidence="3" type="ORF">GGR17_001183</name>
</gene>
<protein>
    <submittedName>
        <fullName evidence="3">S-adenosylmethionine uptake transporter</fullName>
    </submittedName>
</protein>
<dbReference type="PANTHER" id="PTHR22911">
    <property type="entry name" value="ACYL-MALONYL CONDENSING ENZYME-RELATED"/>
    <property type="match status" value="1"/>
</dbReference>
<evidence type="ECO:0000313" key="3">
    <source>
        <dbReference type="EMBL" id="MBB4021392.1"/>
    </source>
</evidence>
<feature type="transmembrane region" description="Helical" evidence="1">
    <location>
        <begin position="236"/>
        <end position="258"/>
    </location>
</feature>
<keyword evidence="1" id="KW-0812">Transmembrane</keyword>
<dbReference type="EMBL" id="JACIEQ010000001">
    <property type="protein sequence ID" value="MBB4021392.1"/>
    <property type="molecule type" value="Genomic_DNA"/>
</dbReference>
<feature type="transmembrane region" description="Helical" evidence="1">
    <location>
        <begin position="98"/>
        <end position="116"/>
    </location>
</feature>
<feature type="transmembrane region" description="Helical" evidence="1">
    <location>
        <begin position="151"/>
        <end position="170"/>
    </location>
</feature>
<dbReference type="Gene3D" id="1.10.3730.20">
    <property type="match status" value="1"/>
</dbReference>
<dbReference type="SUPFAM" id="SSF103481">
    <property type="entry name" value="Multidrug resistance efflux transporter EmrE"/>
    <property type="match status" value="2"/>
</dbReference>
<dbReference type="InterPro" id="IPR037185">
    <property type="entry name" value="EmrE-like"/>
</dbReference>
<name>A0A840CBG0_9RHOB</name>
<dbReference type="InterPro" id="IPR000620">
    <property type="entry name" value="EamA_dom"/>
</dbReference>
<proteinExistence type="predicted"/>
<feature type="transmembrane region" description="Helical" evidence="1">
    <location>
        <begin position="182"/>
        <end position="204"/>
    </location>
</feature>
<sequence length="321" mass="34502">MPAANPSNTRGALVSLLAFAVFSSHDVIVKLLGAQYSAFQIVFFSVLFGFPIVTIMLIRDRTDGNLQPRRPWWTALRTASAVIGSLSVFYAFSTLPLAETYAILFAAPLMITLLAIPILGETVGWRRGGAIVVGLIGVMVVLQPGSTPLTAGHLAALSAAMFSALGSVIVRKIGNEERSVVLLLYPMVANFLVMACILPFVYVPVELVDLGGFGVMALLVFLATLLQITAYRAGSAVVVAPMQYSQIIWAVIFGALFFSEYPDMNTAIGAAIVICSGIYIVFREDTGATSENSPVLNTRSRFASGPLPRVRALQKLWRKPV</sequence>
<comment type="caution">
    <text evidence="3">The sequence shown here is derived from an EMBL/GenBank/DDBJ whole genome shotgun (WGS) entry which is preliminary data.</text>
</comment>
<feature type="transmembrane region" description="Helical" evidence="1">
    <location>
        <begin position="264"/>
        <end position="282"/>
    </location>
</feature>
<feature type="domain" description="EamA" evidence="2">
    <location>
        <begin position="151"/>
        <end position="281"/>
    </location>
</feature>
<dbReference type="AlphaFoldDB" id="A0A840CBG0"/>
<dbReference type="Pfam" id="PF00892">
    <property type="entry name" value="EamA"/>
    <property type="match status" value="2"/>
</dbReference>
<feature type="transmembrane region" description="Helical" evidence="1">
    <location>
        <begin position="70"/>
        <end position="92"/>
    </location>
</feature>
<feature type="domain" description="EamA" evidence="2">
    <location>
        <begin position="10"/>
        <end position="142"/>
    </location>
</feature>
<evidence type="ECO:0000256" key="1">
    <source>
        <dbReference type="SAM" id="Phobius"/>
    </source>
</evidence>
<keyword evidence="1" id="KW-0472">Membrane</keyword>
<feature type="transmembrane region" description="Helical" evidence="1">
    <location>
        <begin position="128"/>
        <end position="145"/>
    </location>
</feature>
<keyword evidence="1" id="KW-1133">Transmembrane helix</keyword>
<accession>A0A840CBG0</accession>
<feature type="transmembrane region" description="Helical" evidence="1">
    <location>
        <begin position="36"/>
        <end position="58"/>
    </location>
</feature>
<dbReference type="PANTHER" id="PTHR22911:SF135">
    <property type="entry name" value="BLR4310 PROTEIN"/>
    <property type="match status" value="1"/>
</dbReference>
<evidence type="ECO:0000259" key="2">
    <source>
        <dbReference type="Pfam" id="PF00892"/>
    </source>
</evidence>
<dbReference type="Proteomes" id="UP000585681">
    <property type="component" value="Unassembled WGS sequence"/>
</dbReference>
<reference evidence="3" key="1">
    <citation type="submission" date="2020-08" db="EMBL/GenBank/DDBJ databases">
        <title>Genomic Encyclopedia of Type Strains, Phase IV (KMG-IV): sequencing the most valuable type-strain genomes for metagenomic binning, comparative biology and taxonomic classification.</title>
        <authorList>
            <person name="Goeker M."/>
        </authorList>
    </citation>
    <scope>NUCLEOTIDE SEQUENCE [LARGE SCALE GENOMIC DNA]</scope>
    <source>
        <strain evidence="3">DSM 105040</strain>
    </source>
</reference>
<feature type="transmembrane region" description="Helical" evidence="1">
    <location>
        <begin position="210"/>
        <end position="229"/>
    </location>
</feature>
<keyword evidence="4" id="KW-1185">Reference proteome</keyword>